<feature type="region of interest" description="Disordered" evidence="2">
    <location>
        <begin position="393"/>
        <end position="413"/>
    </location>
</feature>
<feature type="region of interest" description="Disordered" evidence="2">
    <location>
        <begin position="873"/>
        <end position="1167"/>
    </location>
</feature>
<feature type="region of interest" description="Disordered" evidence="2">
    <location>
        <begin position="260"/>
        <end position="287"/>
    </location>
</feature>
<protein>
    <recommendedName>
        <fullName evidence="3">Putative zinc-finger domain-containing protein</fullName>
    </recommendedName>
</protein>
<feature type="compositionally biased region" description="Polar residues" evidence="2">
    <location>
        <begin position="585"/>
        <end position="595"/>
    </location>
</feature>
<dbReference type="EMBL" id="KV441392">
    <property type="protein sequence ID" value="OAF60153.1"/>
    <property type="molecule type" value="Genomic_DNA"/>
</dbReference>
<dbReference type="eggNOG" id="KOG4839">
    <property type="taxonomic scope" value="Eukaryota"/>
</dbReference>
<feature type="region of interest" description="Disordered" evidence="2">
    <location>
        <begin position="476"/>
        <end position="544"/>
    </location>
</feature>
<name>A0A177AG50_9PEZI</name>
<feature type="compositionally biased region" description="Pro residues" evidence="2">
    <location>
        <begin position="1"/>
        <end position="11"/>
    </location>
</feature>
<dbReference type="Proteomes" id="UP000077154">
    <property type="component" value="Unassembled WGS sequence"/>
</dbReference>
<feature type="compositionally biased region" description="Polar residues" evidence="2">
    <location>
        <begin position="261"/>
        <end position="287"/>
    </location>
</feature>
<feature type="compositionally biased region" description="Basic and acidic residues" evidence="2">
    <location>
        <begin position="764"/>
        <end position="790"/>
    </location>
</feature>
<feature type="compositionally biased region" description="Acidic residues" evidence="2">
    <location>
        <begin position="1026"/>
        <end position="1042"/>
    </location>
</feature>
<feature type="region of interest" description="Disordered" evidence="2">
    <location>
        <begin position="1"/>
        <end position="23"/>
    </location>
</feature>
<feature type="region of interest" description="Disordered" evidence="2">
    <location>
        <begin position="151"/>
        <end position="236"/>
    </location>
</feature>
<feature type="compositionally biased region" description="Low complexity" evidence="2">
    <location>
        <begin position="393"/>
        <end position="404"/>
    </location>
</feature>
<evidence type="ECO:0000256" key="1">
    <source>
        <dbReference type="SAM" id="Coils"/>
    </source>
</evidence>
<feature type="compositionally biased region" description="Low complexity" evidence="2">
    <location>
        <begin position="484"/>
        <end position="498"/>
    </location>
</feature>
<feature type="compositionally biased region" description="Low complexity" evidence="2">
    <location>
        <begin position="217"/>
        <end position="230"/>
    </location>
</feature>
<gene>
    <name evidence="4" type="ORF">VC83_02780</name>
</gene>
<feature type="compositionally biased region" description="Low complexity" evidence="2">
    <location>
        <begin position="995"/>
        <end position="1008"/>
    </location>
</feature>
<accession>A0A177AG50</accession>
<dbReference type="OrthoDB" id="1922977at2759"/>
<evidence type="ECO:0000259" key="3">
    <source>
        <dbReference type="Pfam" id="PF10650"/>
    </source>
</evidence>
<evidence type="ECO:0000313" key="4">
    <source>
        <dbReference type="EMBL" id="OAF60153.1"/>
    </source>
</evidence>
<dbReference type="VEuPathDB" id="FungiDB:GMDG_00157"/>
<feature type="domain" description="Putative zinc-finger" evidence="3">
    <location>
        <begin position="1213"/>
        <end position="1234"/>
    </location>
</feature>
<reference evidence="4" key="1">
    <citation type="submission" date="2016-03" db="EMBL/GenBank/DDBJ databases">
        <title>Updated assembly of Pseudogymnoascus destructans, the fungus causing white-nose syndrome of bats.</title>
        <authorList>
            <person name="Palmer J.M."/>
            <person name="Drees K.P."/>
            <person name="Foster J.T."/>
            <person name="Lindner D.L."/>
        </authorList>
    </citation>
    <scope>NUCLEOTIDE SEQUENCE [LARGE SCALE GENOMIC DNA]</scope>
    <source>
        <strain evidence="4">20631-21</strain>
    </source>
</reference>
<feature type="coiled-coil region" evidence="1">
    <location>
        <begin position="808"/>
        <end position="856"/>
    </location>
</feature>
<feature type="compositionally biased region" description="Low complexity" evidence="2">
    <location>
        <begin position="1095"/>
        <end position="1105"/>
    </location>
</feature>
<feature type="compositionally biased region" description="Polar residues" evidence="2">
    <location>
        <begin position="508"/>
        <end position="522"/>
    </location>
</feature>
<feature type="compositionally biased region" description="Polar residues" evidence="2">
    <location>
        <begin position="717"/>
        <end position="729"/>
    </location>
</feature>
<feature type="compositionally biased region" description="Low complexity" evidence="2">
    <location>
        <begin position="662"/>
        <end position="675"/>
    </location>
</feature>
<feature type="region of interest" description="Disordered" evidence="2">
    <location>
        <begin position="707"/>
        <end position="734"/>
    </location>
</feature>
<feature type="region of interest" description="Disordered" evidence="2">
    <location>
        <begin position="764"/>
        <end position="794"/>
    </location>
</feature>
<feature type="compositionally biased region" description="Polar residues" evidence="2">
    <location>
        <begin position="1060"/>
        <end position="1069"/>
    </location>
</feature>
<feature type="compositionally biased region" description="Polar residues" evidence="2">
    <location>
        <begin position="889"/>
        <end position="924"/>
    </location>
</feature>
<feature type="region of interest" description="Disordered" evidence="2">
    <location>
        <begin position="644"/>
        <end position="691"/>
    </location>
</feature>
<feature type="compositionally biased region" description="Polar residues" evidence="2">
    <location>
        <begin position="532"/>
        <end position="544"/>
    </location>
</feature>
<dbReference type="GeneID" id="36285859"/>
<feature type="compositionally biased region" description="Polar residues" evidence="2">
    <location>
        <begin position="187"/>
        <end position="199"/>
    </location>
</feature>
<feature type="region of interest" description="Disordered" evidence="2">
    <location>
        <begin position="581"/>
        <end position="602"/>
    </location>
</feature>
<evidence type="ECO:0000256" key="2">
    <source>
        <dbReference type="SAM" id="MobiDB-lite"/>
    </source>
</evidence>
<proteinExistence type="predicted"/>
<sequence length="1309" mass="143568">MAGYPPPPSFGPAPGQRGQAVPFQYSTPQNTEYAYARPSQSTNMSAFEQNATALAPGLEYNARPPPFNPIARNSGAPPLPIYGGMDPSALYQIPVWATQANLHEIQNPLESSTVDVVSGQGLFAMQPESVAQGRAGPSAIRPGLHAVEEGELSEGEYEENNVEGIPGPARGEAGSYNDYRKERRRPSNGTLNQRQSSFEKMTIDPYGRSRNMHRQSSDSYSPPSSGPSASVMAAGRQPDLPLEDVTVNLAHIREEEKRMFSKQNGESITNRQEQNTKQGLDNRGSSTSTIVNHVKSVQDARRQAQNAVLNLIPLKVRFQNFVDEGIDEEIIRSVFDDIGMSSSYSSTKQLSGGIGQAQHTAGFTPQAVASDVSDSIITGSPQIHSNLKTNTINTNSNSQQTTSNAVPITNKGEERKDRIARLLEEKSKKLLNLPQPMAPATAILADNALAIKSTASQSTTKVDKEKLLKQKMEALQKSREARAQKATAKQTTASSMQSGATGPGQHHIPQSQITHLSTSVPITSPPDDIRTYSASPQYPEPQTSMPSIPGLFLSGTTGTLQPNIHQSTSIIQNTNLRKRPVASDFDSNAPTNTTYKRPFGHNRHDQRLVIDVSEEESDNESAEMEIDDQVGDILPRNIQAANPFRPGLRDLPPLPDFPPKKSFAAPSSTLSTPPSHQAPQRTSTRPEDLKKKEFEIQEMRRKIAEAEQRKKAKLVASGSQTPMNKTSTPIEDISAKDASISNKIHTSVHIERLIDDASRRIEEEQEKLARAQELEEHSAKDLKQRESEQRRQRRARIAADLPVVDAEVQESQRRLAGLREEMENLELAVQKRLEEKRRLAEEMEKLSHEVDDQLEAQKDHLISLTSDIAMGQKGDSQVLPEPVGAASFSVDTNAETVAGQQDISMSDYQPSSESPVTERTTTEGLASKEPSLPPADEESSGSQPQLRDSTSDELLPPSNLPDGQSSEVIMAGLPIKPMSEQDAANAADTNIMEPQASQLSLQVQDQLQTPPMDLNIDDTHPPSQQDAEDEVDMEESIADDAESTQSKDREIDEPYPPDHNSISDTQGQNAPVPESLGLESNLASTADGDSDTYEPPEATPPSTTELIATNSPPFSPQSPESTQDASSSDQEMSLAPLEGSTEPAEPVGTQLSRISNDEDETEKAPAQKSFFTPYESPLKRFKAYRFHPEFTKQVPGGYKSLTYSNNIDDRKELCRFELAGGICNDVSCEFQHFRDIVLPDELILVSLGDSSGYKEEDKTRFIKGLKEVLQDLRISKIRDFQVIAAKICTFRRNMFEDSSKVLLLDSPAI</sequence>
<keyword evidence="1" id="KW-0175">Coiled coil</keyword>
<dbReference type="RefSeq" id="XP_024325435.1">
    <property type="nucleotide sequence ID" value="XM_024466435.1"/>
</dbReference>
<dbReference type="InterPro" id="IPR019607">
    <property type="entry name" value="Putative_zinc-finger_domain"/>
</dbReference>
<dbReference type="Pfam" id="PF10650">
    <property type="entry name" value="zf-C3H1"/>
    <property type="match status" value="1"/>
</dbReference>
<organism evidence="4">
    <name type="scientific">Pseudogymnoascus destructans</name>
    <dbReference type="NCBI Taxonomy" id="655981"/>
    <lineage>
        <taxon>Eukaryota</taxon>
        <taxon>Fungi</taxon>
        <taxon>Dikarya</taxon>
        <taxon>Ascomycota</taxon>
        <taxon>Pezizomycotina</taxon>
        <taxon>Leotiomycetes</taxon>
        <taxon>Thelebolales</taxon>
        <taxon>Thelebolaceae</taxon>
        <taxon>Pseudogymnoascus</taxon>
    </lineage>
</organism>
<feature type="compositionally biased region" description="Acidic residues" evidence="2">
    <location>
        <begin position="151"/>
        <end position="161"/>
    </location>
</feature>
<feature type="compositionally biased region" description="Polar residues" evidence="2">
    <location>
        <begin position="1106"/>
        <end position="1131"/>
    </location>
</feature>